<dbReference type="Gramene" id="ORUFI02G03660.1">
    <property type="protein sequence ID" value="ORUFI02G03660.1"/>
    <property type="gene ID" value="ORUFI02G03660"/>
</dbReference>
<dbReference type="HOGENOM" id="CLU_2889807_0_0_1"/>
<dbReference type="AlphaFoldDB" id="A0A0E0N9S4"/>
<name>A0A0E0N9S4_ORYRU</name>
<organism evidence="2 3">
    <name type="scientific">Oryza rufipogon</name>
    <name type="common">Brownbeard rice</name>
    <name type="synonym">Asian wild rice</name>
    <dbReference type="NCBI Taxonomy" id="4529"/>
    <lineage>
        <taxon>Eukaryota</taxon>
        <taxon>Viridiplantae</taxon>
        <taxon>Streptophyta</taxon>
        <taxon>Embryophyta</taxon>
        <taxon>Tracheophyta</taxon>
        <taxon>Spermatophyta</taxon>
        <taxon>Magnoliopsida</taxon>
        <taxon>Liliopsida</taxon>
        <taxon>Poales</taxon>
        <taxon>Poaceae</taxon>
        <taxon>BOP clade</taxon>
        <taxon>Oryzoideae</taxon>
        <taxon>Oryzeae</taxon>
        <taxon>Oryzinae</taxon>
        <taxon>Oryza</taxon>
    </lineage>
</organism>
<accession>A0A0E0N9S4</accession>
<feature type="region of interest" description="Disordered" evidence="1">
    <location>
        <begin position="17"/>
        <end position="44"/>
    </location>
</feature>
<sequence>MFHSNFCRCDLLPCCAHDRNGGNVSPVRSQGRPPTSSRAPPASPLQFIQPCIGATEPAFTSTF</sequence>
<dbReference type="EnsemblPlants" id="ORUFI02G03660.1">
    <property type="protein sequence ID" value="ORUFI02G03660.1"/>
    <property type="gene ID" value="ORUFI02G03660"/>
</dbReference>
<keyword evidence="3" id="KW-1185">Reference proteome</keyword>
<reference evidence="3" key="1">
    <citation type="submission" date="2013-06" db="EMBL/GenBank/DDBJ databases">
        <authorList>
            <person name="Zhao Q."/>
        </authorList>
    </citation>
    <scope>NUCLEOTIDE SEQUENCE</scope>
    <source>
        <strain evidence="3">cv. W1943</strain>
    </source>
</reference>
<dbReference type="Proteomes" id="UP000008022">
    <property type="component" value="Unassembled WGS sequence"/>
</dbReference>
<proteinExistence type="predicted"/>
<evidence type="ECO:0000256" key="1">
    <source>
        <dbReference type="SAM" id="MobiDB-lite"/>
    </source>
</evidence>
<protein>
    <submittedName>
        <fullName evidence="2">Uncharacterized protein</fullName>
    </submittedName>
</protein>
<reference evidence="2" key="2">
    <citation type="submission" date="2015-06" db="UniProtKB">
        <authorList>
            <consortium name="EnsemblPlants"/>
        </authorList>
    </citation>
    <scope>IDENTIFICATION</scope>
</reference>
<evidence type="ECO:0000313" key="3">
    <source>
        <dbReference type="Proteomes" id="UP000008022"/>
    </source>
</evidence>
<evidence type="ECO:0000313" key="2">
    <source>
        <dbReference type="EnsemblPlants" id="ORUFI02G03660.1"/>
    </source>
</evidence>